<reference evidence="2" key="1">
    <citation type="journal article" date="2019" name="Int. J. Syst. Evol. Microbiol.">
        <title>The Global Catalogue of Microorganisms (GCM) 10K type strain sequencing project: providing services to taxonomists for standard genome sequencing and annotation.</title>
        <authorList>
            <consortium name="The Broad Institute Genomics Platform"/>
            <consortium name="The Broad Institute Genome Sequencing Center for Infectious Disease"/>
            <person name="Wu L."/>
            <person name="Ma J."/>
        </authorList>
    </citation>
    <scope>NUCLEOTIDE SEQUENCE [LARGE SCALE GENOMIC DNA]</scope>
    <source>
        <strain evidence="2">CGMCC 1.15407</strain>
    </source>
</reference>
<organism evidence="1 2">
    <name type="scientific">Echinicola rosea</name>
    <dbReference type="NCBI Taxonomy" id="1807691"/>
    <lineage>
        <taxon>Bacteria</taxon>
        <taxon>Pseudomonadati</taxon>
        <taxon>Bacteroidota</taxon>
        <taxon>Cytophagia</taxon>
        <taxon>Cytophagales</taxon>
        <taxon>Cyclobacteriaceae</taxon>
        <taxon>Echinicola</taxon>
    </lineage>
</organism>
<proteinExistence type="predicted"/>
<keyword evidence="2" id="KW-1185">Reference proteome</keyword>
<comment type="caution">
    <text evidence="1">The sequence shown here is derived from an EMBL/GenBank/DDBJ whole genome shotgun (WGS) entry which is preliminary data.</text>
</comment>
<evidence type="ECO:0000313" key="2">
    <source>
        <dbReference type="Proteomes" id="UP000647339"/>
    </source>
</evidence>
<protein>
    <submittedName>
        <fullName evidence="1">Uncharacterized protein</fullName>
    </submittedName>
</protein>
<dbReference type="Proteomes" id="UP000647339">
    <property type="component" value="Unassembled WGS sequence"/>
</dbReference>
<name>A0ABQ1VAY9_9BACT</name>
<evidence type="ECO:0000313" key="1">
    <source>
        <dbReference type="EMBL" id="GGF48314.1"/>
    </source>
</evidence>
<sequence>MRPTQRPNDLRIFSAVNLTSLIQYIFLTRRYKTAFDAIMNAIGTGTAVLFDDEPRLKKVNNLVSLFIRPLCLNLWNLPKFGKQEELNPLQLGFKES</sequence>
<dbReference type="EMBL" id="BMIU01000029">
    <property type="protein sequence ID" value="GGF48314.1"/>
    <property type="molecule type" value="Genomic_DNA"/>
</dbReference>
<accession>A0ABQ1VAY9</accession>
<gene>
    <name evidence="1" type="ORF">GCM10011339_41170</name>
</gene>